<dbReference type="AlphaFoldDB" id="A0A812V336"/>
<comment type="caution">
    <text evidence="1">The sequence shown here is derived from an EMBL/GenBank/DDBJ whole genome shotgun (WGS) entry which is preliminary data.</text>
</comment>
<organism evidence="1 2">
    <name type="scientific">Symbiodinium natans</name>
    <dbReference type="NCBI Taxonomy" id="878477"/>
    <lineage>
        <taxon>Eukaryota</taxon>
        <taxon>Sar</taxon>
        <taxon>Alveolata</taxon>
        <taxon>Dinophyceae</taxon>
        <taxon>Suessiales</taxon>
        <taxon>Symbiodiniaceae</taxon>
        <taxon>Symbiodinium</taxon>
    </lineage>
</organism>
<accession>A0A812V336</accession>
<reference evidence="1" key="1">
    <citation type="submission" date="2021-02" db="EMBL/GenBank/DDBJ databases">
        <authorList>
            <person name="Dougan E. K."/>
            <person name="Rhodes N."/>
            <person name="Thang M."/>
            <person name="Chan C."/>
        </authorList>
    </citation>
    <scope>NUCLEOTIDE SEQUENCE</scope>
</reference>
<gene>
    <name evidence="1" type="ORF">SNAT2548_LOCUS33871</name>
</gene>
<dbReference type="Proteomes" id="UP000604046">
    <property type="component" value="Unassembled WGS sequence"/>
</dbReference>
<keyword evidence="2" id="KW-1185">Reference proteome</keyword>
<name>A0A812V336_9DINO</name>
<protein>
    <submittedName>
        <fullName evidence="1">Uncharacterized protein</fullName>
    </submittedName>
</protein>
<evidence type="ECO:0000313" key="2">
    <source>
        <dbReference type="Proteomes" id="UP000604046"/>
    </source>
</evidence>
<dbReference type="EMBL" id="CAJNDS010002781">
    <property type="protein sequence ID" value="CAE7595185.1"/>
    <property type="molecule type" value="Genomic_DNA"/>
</dbReference>
<sequence length="495" mass="54947">MDLSKHWSFSGKINLNANHCIASFPGARPDAFQRALSLVAPEDACSCACVMSGLGEHVENPDTPGLCWCHHMNGNIGPQDYLAVFDMADAHAAAEKLAITKAFTDTMHKVLLVKDKQNLTDWEKEKSEALNEARLRCSANAGKIPQGCLGFARWMANIEEAVKLRQKLHVFYLEGKVGRGKVPWNKLCDASAWPDRTCSGLGAMQTREVAYLDMRGLPYEEHDVSCFGGAMFARLCGSGLGSTRISFPGRINVRSGRCIVSFPGKYSKEWDQAVWATTNDKTWATNPDNVCSLACVFLTQRKSGLGQHAKRTEFPGRCWCQEIYGGFSPHAFLSILDMADADATEEKRALMAADALALGKVFLVKDKQNVTEWEQEESDALEQARLRCCENGGRAPWGCQWFEEWKRNVEQALKLGQELHVFYFEGKKGCGKVPWDNLCNAKAKVEAQKDTGLGTSQTAEVAYLDKLGVKYKEHDISEFEDFMFKGFSGSTKVSL</sequence>
<evidence type="ECO:0000313" key="1">
    <source>
        <dbReference type="EMBL" id="CAE7595185.1"/>
    </source>
</evidence>
<proteinExistence type="predicted"/>